<keyword evidence="5" id="KW-1185">Reference proteome</keyword>
<feature type="domain" description="DUF11" evidence="2">
    <location>
        <begin position="1158"/>
        <end position="1271"/>
    </location>
</feature>
<dbReference type="InterPro" id="IPR026444">
    <property type="entry name" value="Secre_tail"/>
</dbReference>
<dbReference type="Gene3D" id="2.60.40.10">
    <property type="entry name" value="Immunoglobulins"/>
    <property type="match status" value="3"/>
</dbReference>
<feature type="domain" description="DUF11" evidence="2">
    <location>
        <begin position="533"/>
        <end position="648"/>
    </location>
</feature>
<reference evidence="4 5" key="1">
    <citation type="submission" date="2020-01" db="EMBL/GenBank/DDBJ databases">
        <authorList>
            <person name="Kim M.K."/>
        </authorList>
    </citation>
    <scope>NUCLEOTIDE SEQUENCE [LARGE SCALE GENOMIC DNA]</scope>
    <source>
        <strain evidence="4 5">BT213</strain>
    </source>
</reference>
<organism evidence="4 5">
    <name type="scientific">Pontibacter fetidus</name>
    <dbReference type="NCBI Taxonomy" id="2700082"/>
    <lineage>
        <taxon>Bacteria</taxon>
        <taxon>Pseudomonadati</taxon>
        <taxon>Bacteroidota</taxon>
        <taxon>Cytophagia</taxon>
        <taxon>Cytophagales</taxon>
        <taxon>Hymenobacteraceae</taxon>
        <taxon>Pontibacter</taxon>
    </lineage>
</organism>
<feature type="domain" description="Secretion system C-terminal sorting" evidence="3">
    <location>
        <begin position="2054"/>
        <end position="2118"/>
    </location>
</feature>
<dbReference type="InterPro" id="IPR051172">
    <property type="entry name" value="Chlamydia_OmcB"/>
</dbReference>
<dbReference type="RefSeq" id="WP_162344493.1">
    <property type="nucleotide sequence ID" value="NZ_JAAEAA010000001.1"/>
</dbReference>
<evidence type="ECO:0000259" key="2">
    <source>
        <dbReference type="Pfam" id="PF01345"/>
    </source>
</evidence>
<evidence type="ECO:0000313" key="4">
    <source>
        <dbReference type="EMBL" id="NDK54445.1"/>
    </source>
</evidence>
<evidence type="ECO:0000313" key="5">
    <source>
        <dbReference type="Proteomes" id="UP000478546"/>
    </source>
</evidence>
<dbReference type="EMBL" id="JAAEAA010000001">
    <property type="protein sequence ID" value="NDK54445.1"/>
    <property type="molecule type" value="Genomic_DNA"/>
</dbReference>
<dbReference type="NCBIfam" id="TIGR01451">
    <property type="entry name" value="B_ant_repeat"/>
    <property type="match status" value="7"/>
</dbReference>
<feature type="domain" description="DUF11" evidence="2">
    <location>
        <begin position="778"/>
        <end position="892"/>
    </location>
</feature>
<keyword evidence="1" id="KW-0732">Signal</keyword>
<feature type="signal peptide" evidence="1">
    <location>
        <begin position="1"/>
        <end position="21"/>
    </location>
</feature>
<dbReference type="InterPro" id="IPR047589">
    <property type="entry name" value="DUF11_rpt"/>
</dbReference>
<proteinExistence type="predicted"/>
<evidence type="ECO:0000256" key="1">
    <source>
        <dbReference type="SAM" id="SignalP"/>
    </source>
</evidence>
<feature type="domain" description="DUF11" evidence="2">
    <location>
        <begin position="1024"/>
        <end position="1135"/>
    </location>
</feature>
<dbReference type="Pfam" id="PF18962">
    <property type="entry name" value="Por_Secre_tail"/>
    <property type="match status" value="1"/>
</dbReference>
<feature type="chain" id="PRO_5025413025" evidence="1">
    <location>
        <begin position="22"/>
        <end position="2128"/>
    </location>
</feature>
<dbReference type="InterPro" id="IPR013783">
    <property type="entry name" value="Ig-like_fold"/>
</dbReference>
<dbReference type="Gene3D" id="2.60.40.1170">
    <property type="entry name" value="Mu homology domain, subdomain B"/>
    <property type="match status" value="3"/>
</dbReference>
<feature type="domain" description="DUF11" evidence="2">
    <location>
        <begin position="1281"/>
        <end position="1396"/>
    </location>
</feature>
<feature type="domain" description="DUF11" evidence="2">
    <location>
        <begin position="655"/>
        <end position="771"/>
    </location>
</feature>
<comment type="caution">
    <text evidence="4">The sequence shown here is derived from an EMBL/GenBank/DDBJ whole genome shotgun (WGS) entry which is preliminary data.</text>
</comment>
<accession>A0A6B2GUD8</accession>
<feature type="domain" description="DUF11" evidence="2">
    <location>
        <begin position="899"/>
        <end position="1014"/>
    </location>
</feature>
<gene>
    <name evidence="4" type="ORF">GWO68_00815</name>
</gene>
<protein>
    <submittedName>
        <fullName evidence="4">DUF11 domain-containing protein</fullName>
    </submittedName>
</protein>
<evidence type="ECO:0000259" key="3">
    <source>
        <dbReference type="Pfam" id="PF18962"/>
    </source>
</evidence>
<dbReference type="PANTHER" id="PTHR34819">
    <property type="entry name" value="LARGE CYSTEINE-RICH PERIPLASMIC PROTEIN OMCB"/>
    <property type="match status" value="1"/>
</dbReference>
<dbReference type="Pfam" id="PF01345">
    <property type="entry name" value="DUF11"/>
    <property type="match status" value="8"/>
</dbReference>
<name>A0A6B2GUD8_9BACT</name>
<dbReference type="InterPro" id="IPR001434">
    <property type="entry name" value="OmcB-like_DUF11"/>
</dbReference>
<feature type="domain" description="DUF11" evidence="2">
    <location>
        <begin position="1403"/>
        <end position="1510"/>
    </location>
</feature>
<dbReference type="PANTHER" id="PTHR34819:SF3">
    <property type="entry name" value="CELL SURFACE PROTEIN"/>
    <property type="match status" value="1"/>
</dbReference>
<sequence>MKLLLRVVFLFLVLAPGFVLAEGSKNLTPNSSGSSTDLTNPNNSRAGYLAHDANFASAAGVGPTSLSFLKSPGYNYNGATYSPDHRLYVRVLPGESIHFGVHRTTHDQGTGNQNDLTITVRYRSIDGTELTAGSHTLTRNKSSQRQMLLNQQKGVIDNAAQALAGPDDLAGAAGYNSIAYTNNGSTYLDVFFEFNQVNEASLSQEQRFSVYDYWDFTVLDANKNEKPGRMFSKLWAFSAGGTNNVFSKNFDMYPLIPSETQPGKYFVKVLELAGIAPQNFFRFVTNSMGTNMGATFEERRKSQTSNSDYPEYLNFVNNPDPALWPTATTPTFSVTAQPYCVNSVTGRGGVTFTGTSSESSTFMVLIDLNNNGTYDPGTADILLEKTGPAGNKVITWDGLNGLGQVVPKGTTIKYYFKNGSGRLNFPVWDAETNLDGFRVGEVRPLPAGTPTLNYNSKLFWDDSNLLASRFPAPQQQLFGLASTGDYSNLSGGQHKWGANNATAGDLYTINTWTYGFTNEQELTQVYTFDCSADLAVTHTVSGGNYIIGKPFTYTITVQNNGPQLASGIILKDLLDAAKLTFISASASLGTYNSTTGDWTIGDMGSGATRTLTITASPKVTGIISQTATITAAQQTDPVTTNNSATATINVSSAADIEVKNTASGATFNNGDEVTYTITAKNLGPNNATGVSLTDLLPAGLTFVSASPTIGTYDKTTGIWTIGNLNIAPTATLVLKAKTTTLGSITTTASLNNRSGYELDDNSSNNTSSNTISVNPSADVDITHTVSNLNPSQGETIRITIRAKNNGPNEATNVVVTNAIPASFQVKQPVTVTTGTYNPTTYTWNVGSIPVNTVHYIAYDVIVNASGSYSVVSAQTHTEPDGVAANNSATSTITVSAAADVAVTNTISPVKTEYANGDAVTYTVTVTNNGPSAATNVTVTDKLPASLTFMSATPSVGTYNSTSGAWAIGNLAVGSSATLTLQATINQSAVITTTATQTHTETDNLSDNNSASNTIRSGSGQVTADVGVSITSSAATSYTGDEVTIKVKLTNNGPDAATGLQLTSLVPSGMSLVKSAPGTGTYDAATGKWMVGSLGPGNVTELILTVKSLPDNTVTGDKTYTFNASGLSLNETQGSNLNTDTGTVNVVVKKKADAVTTIAVTGDVNGVFYHNVTQATITITVTNAGPDVITNLVGRDTRTGYLTFSLENPPIPSEGTSYSMKTGEWIIPVLQPGETKTLVVKGIPNTTGRLNLGGTITSMDQFDPIKENDVAIALFNVAPVADLKVTNTVAAGPYYNGQTTTFTVTVENLGPDAATGVTLEDKLPAGLEFVSATTTMGTYNATTGIWTLGSDVLPAQVQTLTITAKPTIAGTLETIAKVKTANEYDKLATDNQATASITTDKTADIRVYYSLPAETRNVGKETTFTLEVTNLGPDEATGIAVQEVFPDGFTFVSALPTTGTYDASTGVWTIPTLASGIKTNLTFTVIPNKTGAITNYSYKITSAEYDPNGQNLQAGNNRITILFNISDRAATYSSNSVKNFYDYKKSDVLAYPTDPDGSVTSARLNNTTLPNGLTLENNGKLVVSDPFKLRPGTYLVSIDLTDEFGNTTTITNHTITINGDRDGDGVPDFTDIDDNNDGLPDTMVSGTTDPYADEDNDGELNYSDTGFISPGGKTFTDINGDGINDWFDTDLDGIINSLDVDMDNDGIPNAIEANGGTMPMAFGYNTAAGILNGAVSTNGMTIAAQTADNSGITKYSLPDSDRDGIKDMFDLDSDNDGLPDLMEAQTTAGYRLRYGTDSDRDGLDDAFDPTCGCATAGAGVVLVNSDDDTVPDYLDTNSDNDAISDMIESFDDNNSGGSGDDLMLRAANFTNGYYPNTDLNTNKTADWLDDDDFNGIQNFLQFGHKYYHDTNGNGIVDLFDPANSGTAVVYQLNANNKMNYRDAGVVTPLPVSLVSFQGKLNADGVMLKWVTASEKDNDRFEIERSADGKTFKTIATVKGAGTSNSKLNYSYLDTVLPLTIVYYRLKQVDMDGTFVYSRTVTVQPAPHTGKSLVTLYPNPATENVNLDLRLLPQGDYTVTIVSMDGRVVNRYQLQSGVNHQVEIGHLAAGKYIIRVQGQHFTESHSLLKR</sequence>
<dbReference type="NCBIfam" id="TIGR04183">
    <property type="entry name" value="Por_Secre_tail"/>
    <property type="match status" value="1"/>
</dbReference>
<dbReference type="Proteomes" id="UP000478546">
    <property type="component" value="Unassembled WGS sequence"/>
</dbReference>